<accession>A0AAN7W425</accession>
<evidence type="ECO:0000313" key="3">
    <source>
        <dbReference type="Proteomes" id="UP001310594"/>
    </source>
</evidence>
<proteinExistence type="predicted"/>
<sequence>MAVRWAKQDAKVTCQRSATEPIDSKITTVAFDLPYGPHNLNVPRIVLTAADAKDEARTNQNFFSKAQQQIRRDSLDGLSYVTCPRLTKPKPLRQRLLMWIPEHCSLKKRDGSRGKSKDSGVRHDGKL</sequence>
<dbReference type="EMBL" id="JAVRQU010000008">
    <property type="protein sequence ID" value="KAK5699735.1"/>
    <property type="molecule type" value="Genomic_DNA"/>
</dbReference>
<organism evidence="2 3">
    <name type="scientific">Elasticomyces elasticus</name>
    <dbReference type="NCBI Taxonomy" id="574655"/>
    <lineage>
        <taxon>Eukaryota</taxon>
        <taxon>Fungi</taxon>
        <taxon>Dikarya</taxon>
        <taxon>Ascomycota</taxon>
        <taxon>Pezizomycotina</taxon>
        <taxon>Dothideomycetes</taxon>
        <taxon>Dothideomycetidae</taxon>
        <taxon>Mycosphaerellales</taxon>
        <taxon>Teratosphaeriaceae</taxon>
        <taxon>Elasticomyces</taxon>
    </lineage>
</organism>
<evidence type="ECO:0000313" key="2">
    <source>
        <dbReference type="EMBL" id="KAK5699735.1"/>
    </source>
</evidence>
<dbReference type="AlphaFoldDB" id="A0AAN7W425"/>
<comment type="caution">
    <text evidence="2">The sequence shown here is derived from an EMBL/GenBank/DDBJ whole genome shotgun (WGS) entry which is preliminary data.</text>
</comment>
<protein>
    <submittedName>
        <fullName evidence="2">Uncharacterized protein</fullName>
    </submittedName>
</protein>
<name>A0AAN7W425_9PEZI</name>
<evidence type="ECO:0000256" key="1">
    <source>
        <dbReference type="SAM" id="MobiDB-lite"/>
    </source>
</evidence>
<dbReference type="Proteomes" id="UP001310594">
    <property type="component" value="Unassembled WGS sequence"/>
</dbReference>
<feature type="region of interest" description="Disordered" evidence="1">
    <location>
        <begin position="107"/>
        <end position="127"/>
    </location>
</feature>
<gene>
    <name evidence="2" type="ORF">LTR97_005866</name>
</gene>
<reference evidence="2" key="1">
    <citation type="submission" date="2023-08" db="EMBL/GenBank/DDBJ databases">
        <title>Black Yeasts Isolated from many extreme environments.</title>
        <authorList>
            <person name="Coleine C."/>
            <person name="Stajich J.E."/>
            <person name="Selbmann L."/>
        </authorList>
    </citation>
    <scope>NUCLEOTIDE SEQUENCE</scope>
    <source>
        <strain evidence="2">CCFEE 5810</strain>
    </source>
</reference>